<dbReference type="EMBL" id="WBVQ01000002">
    <property type="protein sequence ID" value="KAB2815823.1"/>
    <property type="molecule type" value="Genomic_DNA"/>
</dbReference>
<reference evidence="1 2" key="1">
    <citation type="submission" date="2019-10" db="EMBL/GenBank/DDBJ databases">
        <title>Genome sequence of Phaeocystidibacter marisrubri JCM30614 (type strain).</title>
        <authorList>
            <person name="Bowman J.P."/>
        </authorList>
    </citation>
    <scope>NUCLEOTIDE SEQUENCE [LARGE SCALE GENOMIC DNA]</scope>
    <source>
        <strain evidence="1 2">JCM 30614</strain>
    </source>
</reference>
<gene>
    <name evidence="1" type="ORF">F8C82_08990</name>
</gene>
<proteinExistence type="predicted"/>
<dbReference type="InterPro" id="IPR011050">
    <property type="entry name" value="Pectin_lyase_fold/virulence"/>
</dbReference>
<organism evidence="1 2">
    <name type="scientific">Phaeocystidibacter marisrubri</name>
    <dbReference type="NCBI Taxonomy" id="1577780"/>
    <lineage>
        <taxon>Bacteria</taxon>
        <taxon>Pseudomonadati</taxon>
        <taxon>Bacteroidota</taxon>
        <taxon>Flavobacteriia</taxon>
        <taxon>Flavobacteriales</taxon>
        <taxon>Phaeocystidibacteraceae</taxon>
        <taxon>Phaeocystidibacter</taxon>
    </lineage>
</organism>
<evidence type="ECO:0008006" key="3">
    <source>
        <dbReference type="Google" id="ProtNLM"/>
    </source>
</evidence>
<dbReference type="OrthoDB" id="1085134at2"/>
<evidence type="ECO:0000313" key="2">
    <source>
        <dbReference type="Proteomes" id="UP000484164"/>
    </source>
</evidence>
<name>A0A6L3ZD96_9FLAO</name>
<protein>
    <recommendedName>
        <fullName evidence="3">Right-handed parallel beta-helix repeat-containing protein</fullName>
    </recommendedName>
</protein>
<dbReference type="AlphaFoldDB" id="A0A6L3ZD96"/>
<dbReference type="Proteomes" id="UP000484164">
    <property type="component" value="Unassembled WGS sequence"/>
</dbReference>
<dbReference type="SUPFAM" id="SSF51126">
    <property type="entry name" value="Pectin lyase-like"/>
    <property type="match status" value="1"/>
</dbReference>
<dbReference type="RefSeq" id="WP_151693252.1">
    <property type="nucleotide sequence ID" value="NZ_BMGX01000001.1"/>
</dbReference>
<keyword evidence="2" id="KW-1185">Reference proteome</keyword>
<sequence length="344" mass="37123">MKSLLIYFGLLSTFQVYSQRLISVESDSTSQFFTDLQTAYNAANSGDVIYLPGGATFYSLLIDKDITIIGAGYSMDSSSTTGITVVYSAVITQPNLDVHLEGIYFQTSVGVSGTNTTEVNISRCSVEYLNSWGAPNMSGLISETEIRGRSPIRSLYCGGALAVEKFSGVLANCVIYNTIGEIHGATVKNCVFLDSSSSQYTDVNNTVFSNNIFLTPCFDQKPVPYPRCSRGSNNQFINNLFIGSACFENTNYFSGNQFNVALASVFSNYPGNTYNPGNRYEINPSGPAANAGFNGTDIGITGGDFPWKPGGVPHNPHFNKIIIAGQTNADGTLPVEIRVKAQER</sequence>
<evidence type="ECO:0000313" key="1">
    <source>
        <dbReference type="EMBL" id="KAB2815823.1"/>
    </source>
</evidence>
<comment type="caution">
    <text evidence="1">The sequence shown here is derived from an EMBL/GenBank/DDBJ whole genome shotgun (WGS) entry which is preliminary data.</text>
</comment>
<accession>A0A6L3ZD96</accession>